<keyword evidence="3" id="KW-1185">Reference proteome</keyword>
<dbReference type="AlphaFoldDB" id="A0A7W7VYY4"/>
<dbReference type="Proteomes" id="UP000540506">
    <property type="component" value="Unassembled WGS sequence"/>
</dbReference>
<organism evidence="2 3">
    <name type="scientific">Kitasatospora kifunensis</name>
    <name type="common">Streptomyces kifunensis</name>
    <dbReference type="NCBI Taxonomy" id="58351"/>
    <lineage>
        <taxon>Bacteria</taxon>
        <taxon>Bacillati</taxon>
        <taxon>Actinomycetota</taxon>
        <taxon>Actinomycetes</taxon>
        <taxon>Kitasatosporales</taxon>
        <taxon>Streptomycetaceae</taxon>
        <taxon>Kitasatospora</taxon>
    </lineage>
</organism>
<evidence type="ECO:0000256" key="1">
    <source>
        <dbReference type="SAM" id="MobiDB-lite"/>
    </source>
</evidence>
<dbReference type="RefSeq" id="WP_184945188.1">
    <property type="nucleotide sequence ID" value="NZ_JACHJV010000002.1"/>
</dbReference>
<evidence type="ECO:0000313" key="3">
    <source>
        <dbReference type="Proteomes" id="UP000540506"/>
    </source>
</evidence>
<evidence type="ECO:0000313" key="2">
    <source>
        <dbReference type="EMBL" id="MBB4928212.1"/>
    </source>
</evidence>
<comment type="caution">
    <text evidence="2">The sequence shown here is derived from an EMBL/GenBank/DDBJ whole genome shotgun (WGS) entry which is preliminary data.</text>
</comment>
<dbReference type="EMBL" id="JACHJV010000002">
    <property type="protein sequence ID" value="MBB4928212.1"/>
    <property type="molecule type" value="Genomic_DNA"/>
</dbReference>
<sequence length="74" mass="8272">MRERGIVGVPRRRRQGLTRQARKPVFAPDLIGRDFTAPRPGIRLVGDMTFLPTEEGSACPRRPEQDTTTSPTTP</sequence>
<feature type="region of interest" description="Disordered" evidence="1">
    <location>
        <begin position="1"/>
        <end position="21"/>
    </location>
</feature>
<name>A0A7W7VYY4_KITKI</name>
<gene>
    <name evidence="2" type="ORF">FHR34_007307</name>
</gene>
<reference evidence="2 3" key="1">
    <citation type="submission" date="2020-08" db="EMBL/GenBank/DDBJ databases">
        <title>Sequencing the genomes of 1000 actinobacteria strains.</title>
        <authorList>
            <person name="Klenk H.-P."/>
        </authorList>
    </citation>
    <scope>NUCLEOTIDE SEQUENCE [LARGE SCALE GENOMIC DNA]</scope>
    <source>
        <strain evidence="2 3">DSM 41654</strain>
    </source>
</reference>
<feature type="region of interest" description="Disordered" evidence="1">
    <location>
        <begin position="52"/>
        <end position="74"/>
    </location>
</feature>
<feature type="compositionally biased region" description="Basic residues" evidence="1">
    <location>
        <begin position="10"/>
        <end position="21"/>
    </location>
</feature>
<accession>A0A7W7VYY4</accession>
<proteinExistence type="predicted"/>
<protein>
    <submittedName>
        <fullName evidence="2">Transposase InsO family protein</fullName>
    </submittedName>
</protein>